<organism evidence="3 4">
    <name type="scientific">Psychromonas arctica</name>
    <dbReference type="NCBI Taxonomy" id="168275"/>
    <lineage>
        <taxon>Bacteria</taxon>
        <taxon>Pseudomonadati</taxon>
        <taxon>Pseudomonadota</taxon>
        <taxon>Gammaproteobacteria</taxon>
        <taxon>Alteromonadales</taxon>
        <taxon>Psychromonadaceae</taxon>
        <taxon>Psychromonas</taxon>
    </lineage>
</organism>
<evidence type="ECO:0000259" key="2">
    <source>
        <dbReference type="Pfam" id="PF09347"/>
    </source>
</evidence>
<dbReference type="Pfam" id="PF09347">
    <property type="entry name" value="DUF1989"/>
    <property type="match status" value="1"/>
</dbReference>
<feature type="region of interest" description="Disordered" evidence="1">
    <location>
        <begin position="258"/>
        <end position="281"/>
    </location>
</feature>
<gene>
    <name evidence="3" type="ORF">V6255_01085</name>
</gene>
<dbReference type="InterPro" id="IPR017792">
    <property type="entry name" value="UAAP1"/>
</dbReference>
<name>A0ABU9H7E1_9GAMM</name>
<dbReference type="PANTHER" id="PTHR31527">
    <property type="entry name" value="RE64534P"/>
    <property type="match status" value="1"/>
</dbReference>
<dbReference type="EMBL" id="JBAKBA010000001">
    <property type="protein sequence ID" value="MEL0657716.1"/>
    <property type="molecule type" value="Genomic_DNA"/>
</dbReference>
<dbReference type="RefSeq" id="WP_341626477.1">
    <property type="nucleotide sequence ID" value="NZ_JBAKBA010000001.1"/>
</dbReference>
<comment type="caution">
    <text evidence="3">The sequence shown here is derived from an EMBL/GenBank/DDBJ whole genome shotgun (WGS) entry which is preliminary data.</text>
</comment>
<dbReference type="InterPro" id="IPR018959">
    <property type="entry name" value="DUF1989"/>
</dbReference>
<proteinExistence type="predicted"/>
<dbReference type="PANTHER" id="PTHR31527:SF0">
    <property type="entry name" value="RE64534P"/>
    <property type="match status" value="1"/>
</dbReference>
<dbReference type="Proteomes" id="UP001366060">
    <property type="component" value="Unassembled WGS sequence"/>
</dbReference>
<evidence type="ECO:0000313" key="4">
    <source>
        <dbReference type="Proteomes" id="UP001366060"/>
    </source>
</evidence>
<evidence type="ECO:0000256" key="1">
    <source>
        <dbReference type="SAM" id="MobiDB-lite"/>
    </source>
</evidence>
<keyword evidence="4" id="KW-1185">Reference proteome</keyword>
<feature type="compositionally biased region" description="Basic residues" evidence="1">
    <location>
        <begin position="269"/>
        <end position="281"/>
    </location>
</feature>
<feature type="domain" description="DUF1989" evidence="2">
    <location>
        <begin position="24"/>
        <end position="195"/>
    </location>
</feature>
<accession>A0ABU9H7E1</accession>
<protein>
    <submittedName>
        <fullName evidence="3">Urea amidolyase associated protein UAAP1</fullName>
    </submittedName>
</protein>
<dbReference type="NCBIfam" id="TIGR03425">
    <property type="entry name" value="urea_degr_2"/>
    <property type="match status" value="1"/>
</dbReference>
<reference evidence="3 4" key="1">
    <citation type="submission" date="2024-02" db="EMBL/GenBank/DDBJ databases">
        <title>Bacteria isolated from the canopy kelp, Nereocystis luetkeana.</title>
        <authorList>
            <person name="Pfister C.A."/>
            <person name="Younker I.T."/>
            <person name="Light S.H."/>
        </authorList>
    </citation>
    <scope>NUCLEOTIDE SEQUENCE [LARGE SCALE GENOMIC DNA]</scope>
    <source>
        <strain evidence="3 4">TI.2.07</strain>
    </source>
</reference>
<sequence length="281" mass="31464">MSNTSLSQEQLPSQQQSSIIYEDTIPGASHWSMVIPAGQILSLTDIEGGANVSMLFYNPQNLLERYNAPDTLKCQHTFKLTHGHCLYSDMGRIFCSIVRDDTQWIDSVGGVANKQKVADKWGARNYQGDRNAWLQNGYDSLLVEVAKYGLGKRDLAANINIFSQVKTNDEGDLSFVTDHSKAGDVVELRFEMETLVVFTTCPHPMNPATDYPNRAVQLALRTATAMSADDKCLNSSDENGRGFENNRRYNFQSAHQTFNQQHNCQHEHTHSHHSHTAKQGA</sequence>
<evidence type="ECO:0000313" key="3">
    <source>
        <dbReference type="EMBL" id="MEL0657716.1"/>
    </source>
</evidence>